<evidence type="ECO:0000256" key="7">
    <source>
        <dbReference type="ARBA" id="ARBA00023002"/>
    </source>
</evidence>
<dbReference type="Pfam" id="PF00067">
    <property type="entry name" value="p450"/>
    <property type="match status" value="1"/>
</dbReference>
<keyword evidence="3 11" id="KW-0349">Heme</keyword>
<keyword evidence="15" id="KW-1185">Reference proteome</keyword>
<dbReference type="InterPro" id="IPR017972">
    <property type="entry name" value="Cyt_P450_CS"/>
</dbReference>
<evidence type="ECO:0000256" key="9">
    <source>
        <dbReference type="ARBA" id="ARBA00023033"/>
    </source>
</evidence>
<sequence length="515" mass="58914">MVELGILLTFLSCLCLYFLLIISRFFTRVWWTPIRVQSKMRAQGIKGPSYRFIHGNTKEINLMRIEAAKQTMELSHHILPGLQPHIYAWIKLYGKIYLQWHGTRPQLVVTELELIKEVLNNKDGTYEKTPFHNFIRVLLGDGLVLSRGDKWLKMRKLANHAFHGESLKGMVPAMIASVEMMLERWKSYPGGKNKEIDAFQEFKILTSEIISRTAFGSSYLEGEKVFELLTKMVLIISRNHYNVRIPGLKTGDENESDKLQQEIRTIIMNMLNKRKEEGQLSSPATDFLGMLVKAYNDPDRQSSITLDDLIDECKTFYVAGQETTASSLTWTMLLLAIHSEWQEKAREQVLELFGNNRTPTPDAISRLTILSMVINESLRLYPSVFHITREVQREVKLGKLILPKGTEVYIPNLAVHHDPETWGEDAHLFKPERFAEGVAKASITNNSSSSAAFLPFGLGPRNCIGINFGITEKKIALSMILQRYRFRLSDKYVHSPAHVLTICPKHGLQIILEEL</sequence>
<evidence type="ECO:0000256" key="10">
    <source>
        <dbReference type="ARBA" id="ARBA00023136"/>
    </source>
</evidence>
<dbReference type="GO" id="GO:0016705">
    <property type="term" value="F:oxidoreductase activity, acting on paired donors, with incorporation or reduction of molecular oxygen"/>
    <property type="evidence" value="ECO:0007669"/>
    <property type="project" value="InterPro"/>
</dbReference>
<feature type="binding site" description="axial binding residue" evidence="11">
    <location>
        <position position="463"/>
    </location>
    <ligand>
        <name>heme</name>
        <dbReference type="ChEBI" id="CHEBI:30413"/>
    </ligand>
    <ligandPart>
        <name>Fe</name>
        <dbReference type="ChEBI" id="CHEBI:18248"/>
    </ligandPart>
</feature>
<dbReference type="GO" id="GO:0020037">
    <property type="term" value="F:heme binding"/>
    <property type="evidence" value="ECO:0007669"/>
    <property type="project" value="InterPro"/>
</dbReference>
<dbReference type="InterPro" id="IPR001128">
    <property type="entry name" value="Cyt_P450"/>
</dbReference>
<evidence type="ECO:0000256" key="12">
    <source>
        <dbReference type="RuleBase" id="RU000461"/>
    </source>
</evidence>
<evidence type="ECO:0000256" key="3">
    <source>
        <dbReference type="ARBA" id="ARBA00022617"/>
    </source>
</evidence>
<dbReference type="PANTHER" id="PTHR24282">
    <property type="entry name" value="CYTOCHROME P450 FAMILY MEMBER"/>
    <property type="match status" value="1"/>
</dbReference>
<dbReference type="Gene3D" id="1.10.630.10">
    <property type="entry name" value="Cytochrome P450"/>
    <property type="match status" value="1"/>
</dbReference>
<evidence type="ECO:0000256" key="13">
    <source>
        <dbReference type="SAM" id="Phobius"/>
    </source>
</evidence>
<dbReference type="Proteomes" id="UP001154282">
    <property type="component" value="Unassembled WGS sequence"/>
</dbReference>
<accession>A0AAV0HYS2</accession>
<feature type="transmembrane region" description="Helical" evidence="13">
    <location>
        <begin position="6"/>
        <end position="31"/>
    </location>
</feature>
<dbReference type="GO" id="GO:0005506">
    <property type="term" value="F:iron ion binding"/>
    <property type="evidence" value="ECO:0007669"/>
    <property type="project" value="InterPro"/>
</dbReference>
<evidence type="ECO:0008006" key="16">
    <source>
        <dbReference type="Google" id="ProtNLM"/>
    </source>
</evidence>
<dbReference type="InterPro" id="IPR036396">
    <property type="entry name" value="Cyt_P450_sf"/>
</dbReference>
<evidence type="ECO:0000256" key="11">
    <source>
        <dbReference type="PIRSR" id="PIRSR602401-1"/>
    </source>
</evidence>
<name>A0AAV0HYS2_9ROSI</name>
<comment type="cofactor">
    <cofactor evidence="11">
        <name>heme</name>
        <dbReference type="ChEBI" id="CHEBI:30413"/>
    </cofactor>
</comment>
<protein>
    <recommendedName>
        <fullName evidence="16">Cytochrome P450</fullName>
    </recommendedName>
</protein>
<evidence type="ECO:0000256" key="5">
    <source>
        <dbReference type="ARBA" id="ARBA00022723"/>
    </source>
</evidence>
<comment type="caution">
    <text evidence="14">The sequence shown here is derived from an EMBL/GenBank/DDBJ whole genome shotgun (WGS) entry which is preliminary data.</text>
</comment>
<keyword evidence="7 12" id="KW-0560">Oxidoreductase</keyword>
<organism evidence="14 15">
    <name type="scientific">Linum tenue</name>
    <dbReference type="NCBI Taxonomy" id="586396"/>
    <lineage>
        <taxon>Eukaryota</taxon>
        <taxon>Viridiplantae</taxon>
        <taxon>Streptophyta</taxon>
        <taxon>Embryophyta</taxon>
        <taxon>Tracheophyta</taxon>
        <taxon>Spermatophyta</taxon>
        <taxon>Magnoliopsida</taxon>
        <taxon>eudicotyledons</taxon>
        <taxon>Gunneridae</taxon>
        <taxon>Pentapetalae</taxon>
        <taxon>rosids</taxon>
        <taxon>fabids</taxon>
        <taxon>Malpighiales</taxon>
        <taxon>Linaceae</taxon>
        <taxon>Linum</taxon>
    </lineage>
</organism>
<comment type="subcellular location">
    <subcellularLocation>
        <location evidence="1">Membrane</location>
        <topology evidence="1">Single-pass membrane protein</topology>
    </subcellularLocation>
</comment>
<keyword evidence="4 13" id="KW-0812">Transmembrane</keyword>
<dbReference type="EMBL" id="CAMGYJ010000003">
    <property type="protein sequence ID" value="CAI0390496.1"/>
    <property type="molecule type" value="Genomic_DNA"/>
</dbReference>
<dbReference type="PROSITE" id="PS00086">
    <property type="entry name" value="CYTOCHROME_P450"/>
    <property type="match status" value="1"/>
</dbReference>
<comment type="similarity">
    <text evidence="2 12">Belongs to the cytochrome P450 family.</text>
</comment>
<reference evidence="14" key="1">
    <citation type="submission" date="2022-08" db="EMBL/GenBank/DDBJ databases">
        <authorList>
            <person name="Gutierrez-Valencia J."/>
        </authorList>
    </citation>
    <scope>NUCLEOTIDE SEQUENCE</scope>
</reference>
<dbReference type="PANTHER" id="PTHR24282:SF275">
    <property type="entry name" value="CYTOCHROME P450"/>
    <property type="match status" value="1"/>
</dbReference>
<keyword evidence="6 13" id="KW-1133">Transmembrane helix</keyword>
<evidence type="ECO:0000256" key="2">
    <source>
        <dbReference type="ARBA" id="ARBA00010617"/>
    </source>
</evidence>
<keyword evidence="9 12" id="KW-0503">Monooxygenase</keyword>
<evidence type="ECO:0000313" key="14">
    <source>
        <dbReference type="EMBL" id="CAI0390496.1"/>
    </source>
</evidence>
<evidence type="ECO:0000256" key="1">
    <source>
        <dbReference type="ARBA" id="ARBA00004167"/>
    </source>
</evidence>
<gene>
    <name evidence="14" type="ORF">LITE_LOCUS6755</name>
</gene>
<evidence type="ECO:0000313" key="15">
    <source>
        <dbReference type="Proteomes" id="UP001154282"/>
    </source>
</evidence>
<dbReference type="PRINTS" id="PR00463">
    <property type="entry name" value="EP450I"/>
</dbReference>
<keyword evidence="5 11" id="KW-0479">Metal-binding</keyword>
<dbReference type="GO" id="GO:0004497">
    <property type="term" value="F:monooxygenase activity"/>
    <property type="evidence" value="ECO:0007669"/>
    <property type="project" value="UniProtKB-KW"/>
</dbReference>
<dbReference type="AlphaFoldDB" id="A0AAV0HYS2"/>
<evidence type="ECO:0000256" key="6">
    <source>
        <dbReference type="ARBA" id="ARBA00022989"/>
    </source>
</evidence>
<dbReference type="GO" id="GO:0016020">
    <property type="term" value="C:membrane"/>
    <property type="evidence" value="ECO:0007669"/>
    <property type="project" value="UniProtKB-SubCell"/>
</dbReference>
<evidence type="ECO:0000256" key="4">
    <source>
        <dbReference type="ARBA" id="ARBA00022692"/>
    </source>
</evidence>
<proteinExistence type="inferred from homology"/>
<dbReference type="InterPro" id="IPR050665">
    <property type="entry name" value="Cytochrome_P450_Monooxygen"/>
</dbReference>
<evidence type="ECO:0000256" key="8">
    <source>
        <dbReference type="ARBA" id="ARBA00023004"/>
    </source>
</evidence>
<dbReference type="InterPro" id="IPR002401">
    <property type="entry name" value="Cyt_P450_E_grp-I"/>
</dbReference>
<keyword evidence="8 11" id="KW-0408">Iron</keyword>
<keyword evidence="10 13" id="KW-0472">Membrane</keyword>
<dbReference type="PRINTS" id="PR00385">
    <property type="entry name" value="P450"/>
</dbReference>
<dbReference type="SUPFAM" id="SSF48264">
    <property type="entry name" value="Cytochrome P450"/>
    <property type="match status" value="1"/>
</dbReference>